<dbReference type="CTD" id="55064"/>
<dbReference type="FunCoup" id="A0A7N4PV62">
    <property type="interactions" value="26"/>
</dbReference>
<keyword evidence="2" id="KW-0597">Phosphoprotein</keyword>
<dbReference type="InterPro" id="IPR032732">
    <property type="entry name" value="SPATA6_N"/>
</dbReference>
<accession>A0A7N4PV62</accession>
<feature type="domain" description="Spermatogenesis-associated protein 6 N-terminal" evidence="3">
    <location>
        <begin position="4"/>
        <end position="135"/>
    </location>
</feature>
<dbReference type="PANTHER" id="PTHR16435">
    <property type="entry name" value="SPERMATOGENESIS-ASSOCIATED PROTEIN 6 SPATA6"/>
    <property type="match status" value="1"/>
</dbReference>
<evidence type="ECO:0000256" key="2">
    <source>
        <dbReference type="ARBA" id="ARBA00022553"/>
    </source>
</evidence>
<dbReference type="InterPro" id="IPR042769">
    <property type="entry name" value="SPATA6_fam"/>
</dbReference>
<dbReference type="GeneID" id="100927749"/>
<evidence type="ECO:0000313" key="4">
    <source>
        <dbReference type="Ensembl" id="ENSSHAP00000043906.1"/>
    </source>
</evidence>
<proteinExistence type="inferred from homology"/>
<name>A0A7N4PV62_SARHA</name>
<dbReference type="InParanoid" id="A0A7N4PV62"/>
<dbReference type="Proteomes" id="UP000007648">
    <property type="component" value="Unassembled WGS sequence"/>
</dbReference>
<dbReference type="RefSeq" id="XP_031818021.1">
    <property type="nucleotide sequence ID" value="XM_031962161.1"/>
</dbReference>
<dbReference type="Ensembl" id="ENSSHAT00000032210.1">
    <property type="protein sequence ID" value="ENSSHAP00000043906.1"/>
    <property type="gene ID" value="ENSSHAG00000012947.2"/>
</dbReference>
<protein>
    <submittedName>
        <fullName evidence="4">Spermatosis associated 6 like</fullName>
    </submittedName>
</protein>
<reference evidence="4" key="3">
    <citation type="submission" date="2025-09" db="UniProtKB">
        <authorList>
            <consortium name="Ensembl"/>
        </authorList>
    </citation>
    <scope>IDENTIFICATION</scope>
</reference>
<evidence type="ECO:0000259" key="3">
    <source>
        <dbReference type="Pfam" id="PF14909"/>
    </source>
</evidence>
<organism evidence="4 5">
    <name type="scientific">Sarcophilus harrisii</name>
    <name type="common">Tasmanian devil</name>
    <name type="synonym">Sarcophilus laniarius</name>
    <dbReference type="NCBI Taxonomy" id="9305"/>
    <lineage>
        <taxon>Eukaryota</taxon>
        <taxon>Metazoa</taxon>
        <taxon>Chordata</taxon>
        <taxon>Craniata</taxon>
        <taxon>Vertebrata</taxon>
        <taxon>Euteleostomi</taxon>
        <taxon>Mammalia</taxon>
        <taxon>Metatheria</taxon>
        <taxon>Dasyuromorphia</taxon>
        <taxon>Dasyuridae</taxon>
        <taxon>Sarcophilus</taxon>
    </lineage>
</organism>
<reference evidence="4 5" key="1">
    <citation type="journal article" date="2011" name="Proc. Natl. Acad. Sci. U.S.A.">
        <title>Genetic diversity and population structure of the endangered marsupial Sarcophilus harrisii (Tasmanian devil).</title>
        <authorList>
            <person name="Miller W."/>
            <person name="Hayes V.M."/>
            <person name="Ratan A."/>
            <person name="Petersen D.C."/>
            <person name="Wittekindt N.E."/>
            <person name="Miller J."/>
            <person name="Walenz B."/>
            <person name="Knight J."/>
            <person name="Qi J."/>
            <person name="Zhao F."/>
            <person name="Wang Q."/>
            <person name="Bedoya-Reina O.C."/>
            <person name="Katiyar N."/>
            <person name="Tomsho L.P."/>
            <person name="Kasson L.M."/>
            <person name="Hardie R.A."/>
            <person name="Woodbridge P."/>
            <person name="Tindall E.A."/>
            <person name="Bertelsen M.F."/>
            <person name="Dixon D."/>
            <person name="Pyecroft S."/>
            <person name="Helgen K.M."/>
            <person name="Lesk A.M."/>
            <person name="Pringle T.H."/>
            <person name="Patterson N."/>
            <person name="Zhang Y."/>
            <person name="Kreiss A."/>
            <person name="Woods G.M."/>
            <person name="Jones M.E."/>
            <person name="Schuster S.C."/>
        </authorList>
    </citation>
    <scope>NUCLEOTIDE SEQUENCE [LARGE SCALE GENOMIC DNA]</scope>
</reference>
<dbReference type="GeneTree" id="ENSGT00530000063821"/>
<evidence type="ECO:0000313" key="5">
    <source>
        <dbReference type="Proteomes" id="UP000007648"/>
    </source>
</evidence>
<dbReference type="GO" id="GO:0007283">
    <property type="term" value="P:spermatogenesis"/>
    <property type="evidence" value="ECO:0007669"/>
    <property type="project" value="InterPro"/>
</dbReference>
<dbReference type="PANTHER" id="PTHR16435:SF5">
    <property type="entry name" value="SPERMATOGENESIS ASSOCIATED 6-LIKE PROTEIN"/>
    <property type="match status" value="1"/>
</dbReference>
<reference evidence="4" key="2">
    <citation type="submission" date="2025-08" db="UniProtKB">
        <authorList>
            <consortium name="Ensembl"/>
        </authorList>
    </citation>
    <scope>IDENTIFICATION</scope>
</reference>
<sequence length="407" mass="47294">MILITCPGVFLPEKKGLVLSVCILDQYRETKCFPALFPIMIHEIMKFDKVFINALDPAAVAELLETYIIRFELIQLMPPEGTLLAYYEENTRDFLFPERRLTPLYPGVDREVLMKTPLGFPGISPKIEFSTRTAIKELTPLKRFFEERLRLLRPASASYGQRVYSPQYQDLRAMMKENTCEKLSKSLRSRSPSPHTIRRLCQEERSGHPNSTSQAACRGFRSSVETKPPFVVRHVDSSKPFGEQIPLKQHTQKSRKKVNFTGYDYPLKRASSLDSIAADMKILRDREEWNARRRELLSPYSDRSGNILSGHSNQGDSNFEKKNSFVHYHHRSPSPHLNYYLQHRLCCSPHLTWEKIHERVRDLLTSRKARQRLYLGVTDSEVDEILGRRTPYLRSSQLHESLGSKYF</sequence>
<comment type="similarity">
    <text evidence="1">Belongs to the SPATA6 family.</text>
</comment>
<keyword evidence="5" id="KW-1185">Reference proteome</keyword>
<dbReference type="GO" id="GO:0032027">
    <property type="term" value="F:myosin light chain binding"/>
    <property type="evidence" value="ECO:0007669"/>
    <property type="project" value="InterPro"/>
</dbReference>
<evidence type="ECO:0000256" key="1">
    <source>
        <dbReference type="ARBA" id="ARBA00006215"/>
    </source>
</evidence>
<dbReference type="GO" id="GO:0120212">
    <property type="term" value="C:sperm head-tail coupling apparatus"/>
    <property type="evidence" value="ECO:0007669"/>
    <property type="project" value="InterPro"/>
</dbReference>
<dbReference type="Pfam" id="PF14909">
    <property type="entry name" value="SPATA6"/>
    <property type="match status" value="1"/>
</dbReference>
<dbReference type="AlphaFoldDB" id="A0A7N4PV62"/>
<gene>
    <name evidence="4" type="primary">SPATA6L</name>
</gene>